<feature type="compositionally biased region" description="Basic residues" evidence="1">
    <location>
        <begin position="53"/>
        <end position="64"/>
    </location>
</feature>
<comment type="caution">
    <text evidence="2">The sequence shown here is derived from an EMBL/GenBank/DDBJ whole genome shotgun (WGS) entry which is preliminary data.</text>
</comment>
<feature type="compositionally biased region" description="Basic residues" evidence="1">
    <location>
        <begin position="261"/>
        <end position="271"/>
    </location>
</feature>
<feature type="compositionally biased region" description="Polar residues" evidence="1">
    <location>
        <begin position="104"/>
        <end position="140"/>
    </location>
</feature>
<feature type="region of interest" description="Disordered" evidence="1">
    <location>
        <begin position="46"/>
        <end position="152"/>
    </location>
</feature>
<reference evidence="2 3" key="1">
    <citation type="journal article" date="2018" name="Nat. Ecol. Evol.">
        <title>Shark genomes provide insights into elasmobranch evolution and the origin of vertebrates.</title>
        <authorList>
            <person name="Hara Y"/>
            <person name="Yamaguchi K"/>
            <person name="Onimaru K"/>
            <person name="Kadota M"/>
            <person name="Koyanagi M"/>
            <person name="Keeley SD"/>
            <person name="Tatsumi K"/>
            <person name="Tanaka K"/>
            <person name="Motone F"/>
            <person name="Kageyama Y"/>
            <person name="Nozu R"/>
            <person name="Adachi N"/>
            <person name="Nishimura O"/>
            <person name="Nakagawa R"/>
            <person name="Tanegashima C"/>
            <person name="Kiyatake I"/>
            <person name="Matsumoto R"/>
            <person name="Murakumo K"/>
            <person name="Nishida K"/>
            <person name="Terakita A"/>
            <person name="Kuratani S"/>
            <person name="Sato K"/>
            <person name="Hyodo S Kuraku.S."/>
        </authorList>
    </citation>
    <scope>NUCLEOTIDE SEQUENCE [LARGE SCALE GENOMIC DNA]</scope>
</reference>
<name>A0A401RJ87_CHIPU</name>
<dbReference type="AlphaFoldDB" id="A0A401RJ87"/>
<sequence>MVTGYGRHSGGLLATWPQTAQRSAVLPMARRTMRGLAGRLDRAETCGLNGRAKSQRSTRVRPSKSQRSTKNLLPRPGTQRQQGRLDQTPHRPLKAEDEPRDGPLQQQVACSSQTRSVPLNTFNRSTTESGQRVEPASSTVRPAAHQHRTSAAPFTLSTASQLRDRPSADVQSLGRPHRRLNTSRQLHVPKTKRCTSPCKPPTAILGPVTAVLAPLPRHRRTAGCAPRQGDGVEPDGQNVQGAGKGQALRRWRAPESELRGTKRTGPLRHPSRALASQGKCD</sequence>
<feature type="region of interest" description="Disordered" evidence="1">
    <location>
        <begin position="220"/>
        <end position="281"/>
    </location>
</feature>
<dbReference type="Proteomes" id="UP000287033">
    <property type="component" value="Unassembled WGS sequence"/>
</dbReference>
<evidence type="ECO:0000313" key="3">
    <source>
        <dbReference type="Proteomes" id="UP000287033"/>
    </source>
</evidence>
<proteinExistence type="predicted"/>
<accession>A0A401RJ87</accession>
<gene>
    <name evidence="2" type="ORF">chiPu_0022656</name>
</gene>
<feature type="compositionally biased region" description="Basic and acidic residues" evidence="1">
    <location>
        <begin position="87"/>
        <end position="101"/>
    </location>
</feature>
<dbReference type="EMBL" id="BEZZ01009818">
    <property type="protein sequence ID" value="GCC18199.1"/>
    <property type="molecule type" value="Genomic_DNA"/>
</dbReference>
<keyword evidence="3" id="KW-1185">Reference proteome</keyword>
<evidence type="ECO:0000313" key="2">
    <source>
        <dbReference type="EMBL" id="GCC18199.1"/>
    </source>
</evidence>
<protein>
    <submittedName>
        <fullName evidence="2">Uncharacterized protein</fullName>
    </submittedName>
</protein>
<organism evidence="2 3">
    <name type="scientific">Chiloscyllium punctatum</name>
    <name type="common">Brownbanded bambooshark</name>
    <name type="synonym">Hemiscyllium punctatum</name>
    <dbReference type="NCBI Taxonomy" id="137246"/>
    <lineage>
        <taxon>Eukaryota</taxon>
        <taxon>Metazoa</taxon>
        <taxon>Chordata</taxon>
        <taxon>Craniata</taxon>
        <taxon>Vertebrata</taxon>
        <taxon>Chondrichthyes</taxon>
        <taxon>Elasmobranchii</taxon>
        <taxon>Galeomorphii</taxon>
        <taxon>Galeoidea</taxon>
        <taxon>Orectolobiformes</taxon>
        <taxon>Hemiscylliidae</taxon>
        <taxon>Chiloscyllium</taxon>
    </lineage>
</organism>
<evidence type="ECO:0000256" key="1">
    <source>
        <dbReference type="SAM" id="MobiDB-lite"/>
    </source>
</evidence>